<proteinExistence type="predicted"/>
<dbReference type="InterPro" id="IPR009057">
    <property type="entry name" value="Homeodomain-like_sf"/>
</dbReference>
<feature type="compositionally biased region" description="Low complexity" evidence="1">
    <location>
        <begin position="146"/>
        <end position="162"/>
    </location>
</feature>
<evidence type="ECO:0000313" key="3">
    <source>
        <dbReference type="EMBL" id="ORZ08193.1"/>
    </source>
</evidence>
<dbReference type="Proteomes" id="UP000193560">
    <property type="component" value="Unassembled WGS sequence"/>
</dbReference>
<feature type="region of interest" description="Disordered" evidence="1">
    <location>
        <begin position="244"/>
        <end position="265"/>
    </location>
</feature>
<protein>
    <recommendedName>
        <fullName evidence="2">Myb-like domain-containing protein</fullName>
    </recommendedName>
</protein>
<feature type="compositionally biased region" description="Low complexity" evidence="1">
    <location>
        <begin position="94"/>
        <end position="122"/>
    </location>
</feature>
<accession>A0A1X2I368</accession>
<dbReference type="EMBL" id="MCGE01000032">
    <property type="protein sequence ID" value="ORZ08193.1"/>
    <property type="molecule type" value="Genomic_DNA"/>
</dbReference>
<evidence type="ECO:0000259" key="2">
    <source>
        <dbReference type="PROSITE" id="PS50090"/>
    </source>
</evidence>
<dbReference type="InterPro" id="IPR001005">
    <property type="entry name" value="SANT/Myb"/>
</dbReference>
<dbReference type="OrthoDB" id="2384577at2759"/>
<gene>
    <name evidence="3" type="ORF">BCR42DRAFT_455723</name>
</gene>
<name>A0A1X2I368_9FUNG</name>
<comment type="caution">
    <text evidence="3">The sequence shown here is derived from an EMBL/GenBank/DDBJ whole genome shotgun (WGS) entry which is preliminary data.</text>
</comment>
<feature type="region of interest" description="Disordered" evidence="1">
    <location>
        <begin position="89"/>
        <end position="181"/>
    </location>
</feature>
<dbReference type="PROSITE" id="PS50090">
    <property type="entry name" value="MYB_LIKE"/>
    <property type="match status" value="1"/>
</dbReference>
<keyword evidence="4" id="KW-1185">Reference proteome</keyword>
<dbReference type="CDD" id="cd00167">
    <property type="entry name" value="SANT"/>
    <property type="match status" value="1"/>
</dbReference>
<evidence type="ECO:0000256" key="1">
    <source>
        <dbReference type="SAM" id="MobiDB-lite"/>
    </source>
</evidence>
<dbReference type="AlphaFoldDB" id="A0A1X2I368"/>
<sequence length="265" mass="28916">MFTSPFANKHFDFNSQYIQLPMIHPMMMTVTTQEDEDITMTEAAAPAAGDHATTTDELLPWNMDYDGSLLKAAHTLLTLHYATFQGDDDDEASVRTSTTISSSHSSLPSSSSSSSTTSSSSSIDYSNHEAEEEDIPSRRTRRQYQTTAITSTSPSTASTSIIRGSVSGMGNSTVGATAKPRWSDEERTKLLMAVIEEKTLDQLTTFDWQRVAAGVKNQNRTTCRDRWRDDLLPVILQLYQTTTSPSPSILSLAPSSSSSSTSSSS</sequence>
<evidence type="ECO:0000313" key="4">
    <source>
        <dbReference type="Proteomes" id="UP000193560"/>
    </source>
</evidence>
<organism evidence="3 4">
    <name type="scientific">Absidia repens</name>
    <dbReference type="NCBI Taxonomy" id="90262"/>
    <lineage>
        <taxon>Eukaryota</taxon>
        <taxon>Fungi</taxon>
        <taxon>Fungi incertae sedis</taxon>
        <taxon>Mucoromycota</taxon>
        <taxon>Mucoromycotina</taxon>
        <taxon>Mucoromycetes</taxon>
        <taxon>Mucorales</taxon>
        <taxon>Cunninghamellaceae</taxon>
        <taxon>Absidia</taxon>
    </lineage>
</organism>
<reference evidence="3 4" key="1">
    <citation type="submission" date="2016-07" db="EMBL/GenBank/DDBJ databases">
        <title>Pervasive Adenine N6-methylation of Active Genes in Fungi.</title>
        <authorList>
            <consortium name="DOE Joint Genome Institute"/>
            <person name="Mondo S.J."/>
            <person name="Dannebaum R.O."/>
            <person name="Kuo R.C."/>
            <person name="Labutti K."/>
            <person name="Haridas S."/>
            <person name="Kuo A."/>
            <person name="Salamov A."/>
            <person name="Ahrendt S.R."/>
            <person name="Lipzen A."/>
            <person name="Sullivan W."/>
            <person name="Andreopoulos W.B."/>
            <person name="Clum A."/>
            <person name="Lindquist E."/>
            <person name="Daum C."/>
            <person name="Ramamoorthy G.K."/>
            <person name="Gryganskyi A."/>
            <person name="Culley D."/>
            <person name="Magnuson J.K."/>
            <person name="James T.Y."/>
            <person name="O'Malley M.A."/>
            <person name="Stajich J.E."/>
            <person name="Spatafora J.W."/>
            <person name="Visel A."/>
            <person name="Grigoriev I.V."/>
        </authorList>
    </citation>
    <scope>NUCLEOTIDE SEQUENCE [LARGE SCALE GENOMIC DNA]</scope>
    <source>
        <strain evidence="3 4">NRRL 1336</strain>
    </source>
</reference>
<feature type="domain" description="Myb-like" evidence="2">
    <location>
        <begin position="179"/>
        <end position="231"/>
    </location>
</feature>
<dbReference type="SUPFAM" id="SSF46689">
    <property type="entry name" value="Homeodomain-like"/>
    <property type="match status" value="1"/>
</dbReference>
<dbReference type="Gene3D" id="1.10.10.60">
    <property type="entry name" value="Homeodomain-like"/>
    <property type="match status" value="1"/>
</dbReference>